<dbReference type="SUPFAM" id="SSF53474">
    <property type="entry name" value="alpha/beta-Hydrolases"/>
    <property type="match status" value="1"/>
</dbReference>
<organism evidence="2 3">
    <name type="scientific">Dacryopinax primogenitus (strain DJM 731)</name>
    <name type="common">Brown rot fungus</name>
    <dbReference type="NCBI Taxonomy" id="1858805"/>
    <lineage>
        <taxon>Eukaryota</taxon>
        <taxon>Fungi</taxon>
        <taxon>Dikarya</taxon>
        <taxon>Basidiomycota</taxon>
        <taxon>Agaricomycotina</taxon>
        <taxon>Dacrymycetes</taxon>
        <taxon>Dacrymycetales</taxon>
        <taxon>Dacrymycetaceae</taxon>
        <taxon>Dacryopinax</taxon>
    </lineage>
</organism>
<dbReference type="PANTHER" id="PTHR43433">
    <property type="entry name" value="HYDROLASE, ALPHA/BETA FOLD FAMILY PROTEIN"/>
    <property type="match status" value="1"/>
</dbReference>
<dbReference type="Proteomes" id="UP000030653">
    <property type="component" value="Unassembled WGS sequence"/>
</dbReference>
<keyword evidence="2" id="KW-0378">Hydrolase</keyword>
<feature type="domain" description="AB hydrolase-1" evidence="1">
    <location>
        <begin position="21"/>
        <end position="163"/>
    </location>
</feature>
<dbReference type="Gene3D" id="3.40.50.1820">
    <property type="entry name" value="alpha/beta hydrolase"/>
    <property type="match status" value="1"/>
</dbReference>
<dbReference type="InterPro" id="IPR050471">
    <property type="entry name" value="AB_hydrolase"/>
</dbReference>
<sequence>MPVVDVPGASLFYDSRGSGSLFLLIPGGHGTGDVYHSTAAILSSKYMVVTYDRRGFSRSILNGEQDYSIRLRTDVDDAYTLIKHLSSDGTAVVFGSSSGAIVLLYLLLKYPEAIRTLISHEPPAFDLLPDKADWIKFQQSLYDTYKTEGLHPAFDRFMDRISGGMELKFYKQREAMLTEEEKKDTSSQEAKNQIYCTAKLLLAVGTDSKDSFVYRPTKNLADNLELSVLDLPDGHVPYTYAAEPWTQALIEALEKNDV</sequence>
<dbReference type="PANTHER" id="PTHR43433:SF5">
    <property type="entry name" value="AB HYDROLASE-1 DOMAIN-CONTAINING PROTEIN"/>
    <property type="match status" value="1"/>
</dbReference>
<accession>M5GFL1</accession>
<dbReference type="Pfam" id="PF00561">
    <property type="entry name" value="Abhydrolase_1"/>
    <property type="match status" value="1"/>
</dbReference>
<evidence type="ECO:0000259" key="1">
    <source>
        <dbReference type="Pfam" id="PF00561"/>
    </source>
</evidence>
<keyword evidence="3" id="KW-1185">Reference proteome</keyword>
<dbReference type="InterPro" id="IPR029058">
    <property type="entry name" value="AB_hydrolase_fold"/>
</dbReference>
<dbReference type="AlphaFoldDB" id="M5GFL1"/>
<dbReference type="GO" id="GO:0004806">
    <property type="term" value="F:triacylglycerol lipase activity"/>
    <property type="evidence" value="ECO:0007669"/>
    <property type="project" value="TreeGrafter"/>
</dbReference>
<dbReference type="HOGENOM" id="CLU_083329_0_0_1"/>
<dbReference type="STRING" id="1858805.M5GFL1"/>
<dbReference type="OMA" id="MIGQPMD"/>
<evidence type="ECO:0000313" key="3">
    <source>
        <dbReference type="Proteomes" id="UP000030653"/>
    </source>
</evidence>
<dbReference type="GO" id="GO:0046503">
    <property type="term" value="P:glycerolipid catabolic process"/>
    <property type="evidence" value="ECO:0007669"/>
    <property type="project" value="TreeGrafter"/>
</dbReference>
<reference evidence="2 3" key="1">
    <citation type="journal article" date="2012" name="Science">
        <title>The Paleozoic origin of enzymatic lignin decomposition reconstructed from 31 fungal genomes.</title>
        <authorList>
            <person name="Floudas D."/>
            <person name="Binder M."/>
            <person name="Riley R."/>
            <person name="Barry K."/>
            <person name="Blanchette R.A."/>
            <person name="Henrissat B."/>
            <person name="Martinez A.T."/>
            <person name="Otillar R."/>
            <person name="Spatafora J.W."/>
            <person name="Yadav J.S."/>
            <person name="Aerts A."/>
            <person name="Benoit I."/>
            <person name="Boyd A."/>
            <person name="Carlson A."/>
            <person name="Copeland A."/>
            <person name="Coutinho P.M."/>
            <person name="de Vries R.P."/>
            <person name="Ferreira P."/>
            <person name="Findley K."/>
            <person name="Foster B."/>
            <person name="Gaskell J."/>
            <person name="Glotzer D."/>
            <person name="Gorecki P."/>
            <person name="Heitman J."/>
            <person name="Hesse C."/>
            <person name="Hori C."/>
            <person name="Igarashi K."/>
            <person name="Jurgens J.A."/>
            <person name="Kallen N."/>
            <person name="Kersten P."/>
            <person name="Kohler A."/>
            <person name="Kuees U."/>
            <person name="Kumar T.K.A."/>
            <person name="Kuo A."/>
            <person name="LaButti K."/>
            <person name="Larrondo L.F."/>
            <person name="Lindquist E."/>
            <person name="Ling A."/>
            <person name="Lombard V."/>
            <person name="Lucas S."/>
            <person name="Lundell T."/>
            <person name="Martin R."/>
            <person name="McLaughlin D.J."/>
            <person name="Morgenstern I."/>
            <person name="Morin E."/>
            <person name="Murat C."/>
            <person name="Nagy L.G."/>
            <person name="Nolan M."/>
            <person name="Ohm R.A."/>
            <person name="Patyshakuliyeva A."/>
            <person name="Rokas A."/>
            <person name="Ruiz-Duenas F.J."/>
            <person name="Sabat G."/>
            <person name="Salamov A."/>
            <person name="Samejima M."/>
            <person name="Schmutz J."/>
            <person name="Slot J.C."/>
            <person name="St John F."/>
            <person name="Stenlid J."/>
            <person name="Sun H."/>
            <person name="Sun S."/>
            <person name="Syed K."/>
            <person name="Tsang A."/>
            <person name="Wiebenga A."/>
            <person name="Young D."/>
            <person name="Pisabarro A."/>
            <person name="Eastwood D.C."/>
            <person name="Martin F."/>
            <person name="Cullen D."/>
            <person name="Grigoriev I.V."/>
            <person name="Hibbett D.S."/>
        </authorList>
    </citation>
    <scope>NUCLEOTIDE SEQUENCE [LARGE SCALE GENOMIC DNA]</scope>
    <source>
        <strain evidence="2 3">DJM-731 SS1</strain>
    </source>
</reference>
<name>M5GFL1_DACPD</name>
<dbReference type="InterPro" id="IPR000073">
    <property type="entry name" value="AB_hydrolase_1"/>
</dbReference>
<gene>
    <name evidence="2" type="ORF">DACRYDRAFT_113127</name>
</gene>
<dbReference type="GeneID" id="63684631"/>
<dbReference type="RefSeq" id="XP_040633311.1">
    <property type="nucleotide sequence ID" value="XM_040769569.1"/>
</dbReference>
<dbReference type="EMBL" id="JH795855">
    <property type="protein sequence ID" value="EJU06417.1"/>
    <property type="molecule type" value="Genomic_DNA"/>
</dbReference>
<protein>
    <submittedName>
        <fullName evidence="2">Alpha/beta-hydrolase</fullName>
    </submittedName>
</protein>
<evidence type="ECO:0000313" key="2">
    <source>
        <dbReference type="EMBL" id="EJU06417.1"/>
    </source>
</evidence>
<dbReference type="OrthoDB" id="3357234at2759"/>
<proteinExistence type="predicted"/>